<organism evidence="1 2">
    <name type="scientific">Salipiger thiooxidans</name>
    <dbReference type="NCBI Taxonomy" id="282683"/>
    <lineage>
        <taxon>Bacteria</taxon>
        <taxon>Pseudomonadati</taxon>
        <taxon>Pseudomonadota</taxon>
        <taxon>Alphaproteobacteria</taxon>
        <taxon>Rhodobacterales</taxon>
        <taxon>Roseobacteraceae</taxon>
        <taxon>Salipiger</taxon>
    </lineage>
</organism>
<protein>
    <submittedName>
        <fullName evidence="1">Adenylate kinase</fullName>
    </submittedName>
</protein>
<dbReference type="Gene3D" id="3.40.50.300">
    <property type="entry name" value="P-loop containing nucleotide triphosphate hydrolases"/>
    <property type="match status" value="1"/>
</dbReference>
<dbReference type="PANTHER" id="PTHR37816:SF2">
    <property type="entry name" value="DNA TOPOLOGY MODULATION PROTEIN FLAR-RELATED PROTEIN"/>
    <property type="match status" value="1"/>
</dbReference>
<dbReference type="SUPFAM" id="SSF52540">
    <property type="entry name" value="P-loop containing nucleoside triphosphate hydrolases"/>
    <property type="match status" value="1"/>
</dbReference>
<gene>
    <name evidence="1" type="ORF">SAMN04488105_103167</name>
</gene>
<dbReference type="RefSeq" id="WP_089956281.1">
    <property type="nucleotide sequence ID" value="NZ_FNAV01000003.1"/>
</dbReference>
<keyword evidence="1" id="KW-0418">Kinase</keyword>
<dbReference type="AlphaFoldDB" id="A0A1G7CI92"/>
<proteinExistence type="predicted"/>
<dbReference type="OrthoDB" id="7210594at2"/>
<name>A0A1G7CI92_9RHOB</name>
<dbReference type="STRING" id="282683.SAMN04488105_103167"/>
<keyword evidence="2" id="KW-1185">Reference proteome</keyword>
<dbReference type="InterPro" id="IPR027417">
    <property type="entry name" value="P-loop_NTPase"/>
</dbReference>
<accession>A0A1G7CI92</accession>
<dbReference type="GO" id="GO:0016301">
    <property type="term" value="F:kinase activity"/>
    <property type="evidence" value="ECO:0007669"/>
    <property type="project" value="UniProtKB-KW"/>
</dbReference>
<dbReference type="InterPro" id="IPR052922">
    <property type="entry name" value="Cytidylate_Kinase-2"/>
</dbReference>
<dbReference type="Pfam" id="PF13238">
    <property type="entry name" value="AAA_18"/>
    <property type="match status" value="1"/>
</dbReference>
<dbReference type="PANTHER" id="PTHR37816">
    <property type="entry name" value="YALI0E33011P"/>
    <property type="match status" value="1"/>
</dbReference>
<evidence type="ECO:0000313" key="2">
    <source>
        <dbReference type="Proteomes" id="UP000198994"/>
    </source>
</evidence>
<keyword evidence="1" id="KW-0808">Transferase</keyword>
<evidence type="ECO:0000313" key="1">
    <source>
        <dbReference type="EMBL" id="SDE39114.1"/>
    </source>
</evidence>
<dbReference type="Proteomes" id="UP000198994">
    <property type="component" value="Unassembled WGS sequence"/>
</dbReference>
<dbReference type="EMBL" id="FNAV01000003">
    <property type="protein sequence ID" value="SDE39114.1"/>
    <property type="molecule type" value="Genomic_DNA"/>
</dbReference>
<sequence>MKRVMIVGQPGAGKSTLARQLGARTGLPVVHIDHIHWTPGWVEREREEKFAMMRAAERKESWIIEGGLSATWDTRLARADTVIVLDLPLALRLWRLLKRRVEFAGGQTRPDLPDNCPERFDAEFLKWVWDTRHSNRVRNRAVADQAGPGVRTVVLTSPRAVQRFLRDLDSGAVAGH</sequence>
<reference evidence="2" key="1">
    <citation type="submission" date="2016-10" db="EMBL/GenBank/DDBJ databases">
        <authorList>
            <person name="Varghese N."/>
            <person name="Submissions S."/>
        </authorList>
    </citation>
    <scope>NUCLEOTIDE SEQUENCE [LARGE SCALE GENOMIC DNA]</scope>
    <source>
        <strain evidence="2">DSM 10146</strain>
    </source>
</reference>